<sequence length="323" mass="35199">MCRHPPPIRNSVKSREKRPLIELGSGPQPPGSVPQLAGALDEDEYQYTVELVLAKREARVARKGIVVQYAVKWDEWDQTPDMTWEPPENLSNAKEEVVKFERRVAAMPSRDAFSGPTASPACCYATCCKVADRADVETSQCFVCAKMVHPACATQHLFLEPFIQKLDSANICFDCALLVAMVEKRTPFGIAGARLMFEPYYLQLRGVAALTEPSPFALGAFIATGSLKLLEAATTTARSATAGAKCAKCKSAAGELRACSFCKAGIYHDTPACLGEQRGPEPSFKHKSFPWCCPKCFIGDGWRPGAQTHTATPSYSVWVGPTD</sequence>
<dbReference type="EnsemblProtists" id="EOD22558">
    <property type="protein sequence ID" value="EOD22558"/>
    <property type="gene ID" value="EMIHUDRAFT_255070"/>
</dbReference>
<reference evidence="2" key="2">
    <citation type="submission" date="2024-10" db="UniProtKB">
        <authorList>
            <consortium name="EnsemblProtists"/>
        </authorList>
    </citation>
    <scope>IDENTIFICATION</scope>
</reference>
<evidence type="ECO:0000313" key="3">
    <source>
        <dbReference type="Proteomes" id="UP000013827"/>
    </source>
</evidence>
<organism evidence="2 3">
    <name type="scientific">Emiliania huxleyi (strain CCMP1516)</name>
    <dbReference type="NCBI Taxonomy" id="280463"/>
    <lineage>
        <taxon>Eukaryota</taxon>
        <taxon>Haptista</taxon>
        <taxon>Haptophyta</taxon>
        <taxon>Prymnesiophyceae</taxon>
        <taxon>Isochrysidales</taxon>
        <taxon>Noelaerhabdaceae</taxon>
        <taxon>Emiliania</taxon>
    </lineage>
</organism>
<feature type="domain" description="Chromo" evidence="1">
    <location>
        <begin position="47"/>
        <end position="112"/>
    </location>
</feature>
<accession>A0A0D3JGC3</accession>
<dbReference type="SMART" id="SM00298">
    <property type="entry name" value="CHROMO"/>
    <property type="match status" value="1"/>
</dbReference>
<dbReference type="KEGG" id="ehx:EMIHUDRAFT_255070"/>
<name>A0A0D3JGC3_EMIH1</name>
<dbReference type="SUPFAM" id="SSF54160">
    <property type="entry name" value="Chromo domain-like"/>
    <property type="match status" value="1"/>
</dbReference>
<protein>
    <recommendedName>
        <fullName evidence="1">Chromo domain-containing protein</fullName>
    </recommendedName>
</protein>
<dbReference type="Proteomes" id="UP000013827">
    <property type="component" value="Unassembled WGS sequence"/>
</dbReference>
<evidence type="ECO:0000259" key="1">
    <source>
        <dbReference type="PROSITE" id="PS50013"/>
    </source>
</evidence>
<proteinExistence type="predicted"/>
<dbReference type="PaxDb" id="2903-EOD22558"/>
<dbReference type="Gene3D" id="2.40.50.40">
    <property type="match status" value="1"/>
</dbReference>
<dbReference type="Pfam" id="PF00385">
    <property type="entry name" value="Chromo"/>
    <property type="match status" value="1"/>
</dbReference>
<dbReference type="PROSITE" id="PS50013">
    <property type="entry name" value="CHROMO_2"/>
    <property type="match status" value="1"/>
</dbReference>
<keyword evidence="3" id="KW-1185">Reference proteome</keyword>
<dbReference type="InterPro" id="IPR016197">
    <property type="entry name" value="Chromo-like_dom_sf"/>
</dbReference>
<dbReference type="CDD" id="cd00024">
    <property type="entry name" value="CD_CSD"/>
    <property type="match status" value="1"/>
</dbReference>
<reference evidence="3" key="1">
    <citation type="journal article" date="2013" name="Nature">
        <title>Pan genome of the phytoplankton Emiliania underpins its global distribution.</title>
        <authorList>
            <person name="Read B.A."/>
            <person name="Kegel J."/>
            <person name="Klute M.J."/>
            <person name="Kuo A."/>
            <person name="Lefebvre S.C."/>
            <person name="Maumus F."/>
            <person name="Mayer C."/>
            <person name="Miller J."/>
            <person name="Monier A."/>
            <person name="Salamov A."/>
            <person name="Young J."/>
            <person name="Aguilar M."/>
            <person name="Claverie J.M."/>
            <person name="Frickenhaus S."/>
            <person name="Gonzalez K."/>
            <person name="Herman E.K."/>
            <person name="Lin Y.C."/>
            <person name="Napier J."/>
            <person name="Ogata H."/>
            <person name="Sarno A.F."/>
            <person name="Shmutz J."/>
            <person name="Schroeder D."/>
            <person name="de Vargas C."/>
            <person name="Verret F."/>
            <person name="von Dassow P."/>
            <person name="Valentin K."/>
            <person name="Van de Peer Y."/>
            <person name="Wheeler G."/>
            <person name="Dacks J.B."/>
            <person name="Delwiche C.F."/>
            <person name="Dyhrman S.T."/>
            <person name="Glockner G."/>
            <person name="John U."/>
            <person name="Richards T."/>
            <person name="Worden A.Z."/>
            <person name="Zhang X."/>
            <person name="Grigoriev I.V."/>
            <person name="Allen A.E."/>
            <person name="Bidle K."/>
            <person name="Borodovsky M."/>
            <person name="Bowler C."/>
            <person name="Brownlee C."/>
            <person name="Cock J.M."/>
            <person name="Elias M."/>
            <person name="Gladyshev V.N."/>
            <person name="Groth M."/>
            <person name="Guda C."/>
            <person name="Hadaegh A."/>
            <person name="Iglesias-Rodriguez M.D."/>
            <person name="Jenkins J."/>
            <person name="Jones B.M."/>
            <person name="Lawson T."/>
            <person name="Leese F."/>
            <person name="Lindquist E."/>
            <person name="Lobanov A."/>
            <person name="Lomsadze A."/>
            <person name="Malik S.B."/>
            <person name="Marsh M.E."/>
            <person name="Mackinder L."/>
            <person name="Mock T."/>
            <person name="Mueller-Roeber B."/>
            <person name="Pagarete A."/>
            <person name="Parker M."/>
            <person name="Probert I."/>
            <person name="Quesneville H."/>
            <person name="Raines C."/>
            <person name="Rensing S.A."/>
            <person name="Riano-Pachon D.M."/>
            <person name="Richier S."/>
            <person name="Rokitta S."/>
            <person name="Shiraiwa Y."/>
            <person name="Soanes D.M."/>
            <person name="van der Giezen M."/>
            <person name="Wahlund T.M."/>
            <person name="Williams B."/>
            <person name="Wilson W."/>
            <person name="Wolfe G."/>
            <person name="Wurch L.L."/>
        </authorList>
    </citation>
    <scope>NUCLEOTIDE SEQUENCE</scope>
</reference>
<dbReference type="InterPro" id="IPR000953">
    <property type="entry name" value="Chromo/chromo_shadow_dom"/>
</dbReference>
<dbReference type="AlphaFoldDB" id="A0A0D3JGC3"/>
<dbReference type="InterPro" id="IPR023780">
    <property type="entry name" value="Chromo_domain"/>
</dbReference>
<dbReference type="RefSeq" id="XP_005774987.1">
    <property type="nucleotide sequence ID" value="XM_005774930.1"/>
</dbReference>
<dbReference type="GeneID" id="17268105"/>
<dbReference type="HOGENOM" id="CLU_861746_0_0_1"/>
<evidence type="ECO:0000313" key="2">
    <source>
        <dbReference type="EnsemblProtists" id="EOD22558"/>
    </source>
</evidence>